<dbReference type="GO" id="GO:1904680">
    <property type="term" value="F:peptide transmembrane transporter activity"/>
    <property type="evidence" value="ECO:0007669"/>
    <property type="project" value="TreeGrafter"/>
</dbReference>
<name>A0A840I9Q9_9ACTN</name>
<dbReference type="Gene3D" id="3.40.190.10">
    <property type="entry name" value="Periplasmic binding protein-like II"/>
    <property type="match status" value="1"/>
</dbReference>
<keyword evidence="9" id="KW-1185">Reference proteome</keyword>
<feature type="signal peptide" evidence="6">
    <location>
        <begin position="1"/>
        <end position="30"/>
    </location>
</feature>
<dbReference type="InterPro" id="IPR030678">
    <property type="entry name" value="Peptide/Ni-bd"/>
</dbReference>
<dbReference type="GO" id="GO:0043190">
    <property type="term" value="C:ATP-binding cassette (ABC) transporter complex"/>
    <property type="evidence" value="ECO:0007669"/>
    <property type="project" value="InterPro"/>
</dbReference>
<reference evidence="8 9" key="1">
    <citation type="submission" date="2020-08" db="EMBL/GenBank/DDBJ databases">
        <title>Genomic Encyclopedia of Archaeal and Bacterial Type Strains, Phase II (KMG-II): from individual species to whole genera.</title>
        <authorList>
            <person name="Goeker M."/>
        </authorList>
    </citation>
    <scope>NUCLEOTIDE SEQUENCE [LARGE SCALE GENOMIC DNA]</scope>
    <source>
        <strain evidence="8 9">DSM 23288</strain>
    </source>
</reference>
<dbReference type="Pfam" id="PF00496">
    <property type="entry name" value="SBP_bac_5"/>
    <property type="match status" value="1"/>
</dbReference>
<evidence type="ECO:0000256" key="2">
    <source>
        <dbReference type="ARBA" id="ARBA00005695"/>
    </source>
</evidence>
<evidence type="ECO:0000259" key="7">
    <source>
        <dbReference type="Pfam" id="PF00496"/>
    </source>
</evidence>
<dbReference type="SUPFAM" id="SSF53850">
    <property type="entry name" value="Periplasmic binding protein-like II"/>
    <property type="match status" value="1"/>
</dbReference>
<feature type="compositionally biased region" description="Gly residues" evidence="5">
    <location>
        <begin position="41"/>
        <end position="50"/>
    </location>
</feature>
<dbReference type="InterPro" id="IPR039424">
    <property type="entry name" value="SBP_5"/>
</dbReference>
<keyword evidence="4 6" id="KW-0732">Signal</keyword>
<dbReference type="GO" id="GO:0042597">
    <property type="term" value="C:periplasmic space"/>
    <property type="evidence" value="ECO:0007669"/>
    <property type="project" value="UniProtKB-ARBA"/>
</dbReference>
<dbReference type="GO" id="GO:0015833">
    <property type="term" value="P:peptide transport"/>
    <property type="evidence" value="ECO:0007669"/>
    <property type="project" value="TreeGrafter"/>
</dbReference>
<evidence type="ECO:0000256" key="6">
    <source>
        <dbReference type="SAM" id="SignalP"/>
    </source>
</evidence>
<dbReference type="RefSeq" id="WP_183339409.1">
    <property type="nucleotide sequence ID" value="NZ_JACHNU010000001.1"/>
</dbReference>
<keyword evidence="3" id="KW-0813">Transport</keyword>
<dbReference type="EMBL" id="JACHNU010000001">
    <property type="protein sequence ID" value="MBB4661332.1"/>
    <property type="molecule type" value="Genomic_DNA"/>
</dbReference>
<dbReference type="PIRSF" id="PIRSF002741">
    <property type="entry name" value="MppA"/>
    <property type="match status" value="1"/>
</dbReference>
<comment type="similarity">
    <text evidence="2">Belongs to the bacterial solute-binding protein 5 family.</text>
</comment>
<dbReference type="Gene3D" id="3.10.105.10">
    <property type="entry name" value="Dipeptide-binding Protein, Domain 3"/>
    <property type="match status" value="1"/>
</dbReference>
<dbReference type="CDD" id="cd08512">
    <property type="entry name" value="PBP2_NikA_DppA_OppA_like_7"/>
    <property type="match status" value="1"/>
</dbReference>
<dbReference type="InterPro" id="IPR000914">
    <property type="entry name" value="SBP_5_dom"/>
</dbReference>
<protein>
    <submittedName>
        <fullName evidence="8">Peptide/nickel transport system substrate-binding protein</fullName>
    </submittedName>
</protein>
<dbReference type="PROSITE" id="PS51257">
    <property type="entry name" value="PROKAR_LIPOPROTEIN"/>
    <property type="match status" value="1"/>
</dbReference>
<evidence type="ECO:0000256" key="3">
    <source>
        <dbReference type="ARBA" id="ARBA00022448"/>
    </source>
</evidence>
<evidence type="ECO:0000313" key="9">
    <source>
        <dbReference type="Proteomes" id="UP000585272"/>
    </source>
</evidence>
<dbReference type="PANTHER" id="PTHR30290">
    <property type="entry name" value="PERIPLASMIC BINDING COMPONENT OF ABC TRANSPORTER"/>
    <property type="match status" value="1"/>
</dbReference>
<evidence type="ECO:0000256" key="4">
    <source>
        <dbReference type="ARBA" id="ARBA00022729"/>
    </source>
</evidence>
<feature type="chain" id="PRO_5038776948" evidence="6">
    <location>
        <begin position="31"/>
        <end position="550"/>
    </location>
</feature>
<dbReference type="GO" id="GO:0030313">
    <property type="term" value="C:cell envelope"/>
    <property type="evidence" value="ECO:0007669"/>
    <property type="project" value="UniProtKB-SubCell"/>
</dbReference>
<organism evidence="8 9">
    <name type="scientific">Conexibacter arvalis</name>
    <dbReference type="NCBI Taxonomy" id="912552"/>
    <lineage>
        <taxon>Bacteria</taxon>
        <taxon>Bacillati</taxon>
        <taxon>Actinomycetota</taxon>
        <taxon>Thermoleophilia</taxon>
        <taxon>Solirubrobacterales</taxon>
        <taxon>Conexibacteraceae</taxon>
        <taxon>Conexibacter</taxon>
    </lineage>
</organism>
<evidence type="ECO:0000256" key="1">
    <source>
        <dbReference type="ARBA" id="ARBA00004196"/>
    </source>
</evidence>
<sequence>MFSRPTLPGAGRLRAVCAALVAVALAALLAACGGSDSDSSSGGGSAGGSSGDTSTLTIGVAGDPETLDPEFGQAQRANETLKNIYAQWTRYETADAGDGDLRADLSKPPVGEALESYRISRDGRTVTLTAREGFRLPSSGQLTADDMLYKTSRLLGLNAASVFDLNILGVTRPEQIRKVDDRTIELSLPQPSPIVGAMLRDQDAGLVDTELVRRNATGGDEWARAFVGRTGAPTGAYLIEDYQPGNQLVLRANPDYPEAPFFERVVLKVIPSADERAQLLRNGTIDIAADLTSDGITRLADADGVRVVSVPGLQQTQLGFVSDKAPFDDARVRQAIAAAIPYDSLRDNVLGGESSAPGVWPTQSVWYDDSIPSPYATDVEKARSLLAEAGVDNLTFDVEISDADADAEALAIPVQTALADIGVTMNIRKLNAAQFQENLGRRSAQAWIRSGMGPYVDDPYYMAFLTWMTRSVVNWYGYSNPVVDRAGAELARTLDEGKRRELASTIQRELANDVPMISLGEPNFRLPVREDIRGVLWEPDGLLTYRLLRR</sequence>
<feature type="region of interest" description="Disordered" evidence="5">
    <location>
        <begin position="38"/>
        <end position="66"/>
    </location>
</feature>
<dbReference type="Proteomes" id="UP000585272">
    <property type="component" value="Unassembled WGS sequence"/>
</dbReference>
<accession>A0A840I9Q9</accession>
<proteinExistence type="inferred from homology"/>
<comment type="caution">
    <text evidence="8">The sequence shown here is derived from an EMBL/GenBank/DDBJ whole genome shotgun (WGS) entry which is preliminary data.</text>
</comment>
<gene>
    <name evidence="8" type="ORF">BDZ31_000905</name>
</gene>
<evidence type="ECO:0000256" key="5">
    <source>
        <dbReference type="SAM" id="MobiDB-lite"/>
    </source>
</evidence>
<dbReference type="PANTHER" id="PTHR30290:SF10">
    <property type="entry name" value="PERIPLASMIC OLIGOPEPTIDE-BINDING PROTEIN-RELATED"/>
    <property type="match status" value="1"/>
</dbReference>
<comment type="subcellular location">
    <subcellularLocation>
        <location evidence="1">Cell envelope</location>
    </subcellularLocation>
</comment>
<feature type="domain" description="Solute-binding protein family 5" evidence="7">
    <location>
        <begin position="110"/>
        <end position="464"/>
    </location>
</feature>
<dbReference type="AlphaFoldDB" id="A0A840I9Q9"/>
<evidence type="ECO:0000313" key="8">
    <source>
        <dbReference type="EMBL" id="MBB4661332.1"/>
    </source>
</evidence>